<dbReference type="SUPFAM" id="SSF69000">
    <property type="entry name" value="FAD-dependent thiol oxidase"/>
    <property type="match status" value="1"/>
</dbReference>
<keyword evidence="4 8" id="KW-0274">FAD</keyword>
<evidence type="ECO:0000256" key="7">
    <source>
        <dbReference type="ARBA" id="ARBA00023180"/>
    </source>
</evidence>
<dbReference type="STRING" id="451379.A0A0N5A7N8"/>
<dbReference type="Gene3D" id="1.20.120.1960">
    <property type="entry name" value="QSOX sulfhydryl oxidase domain"/>
    <property type="match status" value="1"/>
</dbReference>
<dbReference type="InterPro" id="IPR042568">
    <property type="entry name" value="QSOX_FAD-bd_sf"/>
</dbReference>
<feature type="signal peptide" evidence="9">
    <location>
        <begin position="1"/>
        <end position="24"/>
    </location>
</feature>
<keyword evidence="2 8" id="KW-0285">Flavoprotein</keyword>
<feature type="domain" description="ERV/ALR sulfhydryl oxidase" evidence="10">
    <location>
        <begin position="414"/>
        <end position="521"/>
    </location>
</feature>
<dbReference type="Proteomes" id="UP000046393">
    <property type="component" value="Unplaced"/>
</dbReference>
<dbReference type="InterPro" id="IPR036249">
    <property type="entry name" value="Thioredoxin-like_sf"/>
</dbReference>
<organism evidence="12 13">
    <name type="scientific">Syphacia muris</name>
    <dbReference type="NCBI Taxonomy" id="451379"/>
    <lineage>
        <taxon>Eukaryota</taxon>
        <taxon>Metazoa</taxon>
        <taxon>Ecdysozoa</taxon>
        <taxon>Nematoda</taxon>
        <taxon>Chromadorea</taxon>
        <taxon>Rhabditida</taxon>
        <taxon>Spirurina</taxon>
        <taxon>Oxyuridomorpha</taxon>
        <taxon>Oxyuroidea</taxon>
        <taxon>Oxyuridae</taxon>
        <taxon>Syphacia</taxon>
    </lineage>
</organism>
<feature type="chain" id="PRO_5005892809" description="Sulfhydryl oxidase" evidence="9">
    <location>
        <begin position="25"/>
        <end position="569"/>
    </location>
</feature>
<dbReference type="PANTHER" id="PTHR22897:SF20">
    <property type="entry name" value="SULFHYDRYL OXIDASE"/>
    <property type="match status" value="1"/>
</dbReference>
<evidence type="ECO:0000313" key="13">
    <source>
        <dbReference type="WBParaSite" id="SMUV_0000004401-mRNA-1"/>
    </source>
</evidence>
<proteinExistence type="predicted"/>
<dbReference type="GO" id="GO:0016971">
    <property type="term" value="F:flavin-dependent sulfhydryl oxidase activity"/>
    <property type="evidence" value="ECO:0007669"/>
    <property type="project" value="InterPro"/>
</dbReference>
<evidence type="ECO:0000313" key="12">
    <source>
        <dbReference type="Proteomes" id="UP000046393"/>
    </source>
</evidence>
<dbReference type="PROSITE" id="PS00194">
    <property type="entry name" value="THIOREDOXIN_1"/>
    <property type="match status" value="1"/>
</dbReference>
<dbReference type="SUPFAM" id="SSF52833">
    <property type="entry name" value="Thioredoxin-like"/>
    <property type="match status" value="1"/>
</dbReference>
<dbReference type="PROSITE" id="PS51352">
    <property type="entry name" value="THIOREDOXIN_2"/>
    <property type="match status" value="1"/>
</dbReference>
<dbReference type="GO" id="GO:0006457">
    <property type="term" value="P:protein folding"/>
    <property type="evidence" value="ECO:0007669"/>
    <property type="project" value="TreeGrafter"/>
</dbReference>
<dbReference type="FunFam" id="1.20.120.310:FF:000005">
    <property type="entry name" value="Sulfhydryl oxidase"/>
    <property type="match status" value="1"/>
</dbReference>
<accession>A0A0N5A7N8</accession>
<name>A0A0N5A7N8_9BILA</name>
<dbReference type="EC" id="1.8.3.2" evidence="8"/>
<evidence type="ECO:0000259" key="10">
    <source>
        <dbReference type="PROSITE" id="PS51324"/>
    </source>
</evidence>
<evidence type="ECO:0000256" key="1">
    <source>
        <dbReference type="ARBA" id="ARBA00001974"/>
    </source>
</evidence>
<evidence type="ECO:0000256" key="9">
    <source>
        <dbReference type="SAM" id="SignalP"/>
    </source>
</evidence>
<dbReference type="Gene3D" id="1.20.120.310">
    <property type="entry name" value="ERV/ALR sulfhydryl oxidase domain"/>
    <property type="match status" value="1"/>
</dbReference>
<keyword evidence="6" id="KW-1015">Disulfide bond</keyword>
<feature type="domain" description="Thioredoxin" evidence="11">
    <location>
        <begin position="31"/>
        <end position="228"/>
    </location>
</feature>
<evidence type="ECO:0000259" key="11">
    <source>
        <dbReference type="PROSITE" id="PS51352"/>
    </source>
</evidence>
<dbReference type="Pfam" id="PF04777">
    <property type="entry name" value="Evr1_Alr"/>
    <property type="match status" value="1"/>
</dbReference>
<keyword evidence="3 9" id="KW-0732">Signal</keyword>
<dbReference type="PANTHER" id="PTHR22897">
    <property type="entry name" value="QUIESCIN Q6-RELATED SULFHYDRYL OXIDASE"/>
    <property type="match status" value="1"/>
</dbReference>
<evidence type="ECO:0000256" key="6">
    <source>
        <dbReference type="ARBA" id="ARBA00023157"/>
    </source>
</evidence>
<dbReference type="InterPro" id="IPR017937">
    <property type="entry name" value="Thioredoxin_CS"/>
</dbReference>
<keyword evidence="12" id="KW-1185">Reference proteome</keyword>
<sequence>MDLLDKMRILALILLLYSWHSVTALLSSMRYNPIGSHPKLYTPGVDPIMHLDALTFDQTVFGQSQAFMVEFYADWCGHCRGFSTFFREFAHIVEAWDSLVSIAAINCADMENMEVCSKQGISGYPMSKYYPRNARSSRDALLLDTVHSVPRLKSQLARMILNEYNRYRYPDWPNFQMLYSRATENSLWDKQSPYANLIAVFVEQYDNLGTQFILDMLPYKNEVAARRAMSSFSAVRNMRIASYPFVIVFRRGNQDEPVYAKPYTYDTIDEILDLVSSHSRPITTTTYTPPTTTHAPVIDCEQYPERCRSMFYASETDMLKSMRMALLDEVIRSNGLISYGNFTALFNFVDLLAEMLKNSQRARLLFQQLRQFLFSRFSQQYISTQEWERQFLNVERLYDHPFPTNASWQHCKGTSPEFRGYTCGLWTAFHAITVHAYMDTIKENIDPLKPLNSIKGWVESFFGCIHCRQHFRKMTTRTFPLNSKRVRRGRDMVFYLWRAHNIVNARLHGDTTEDPQFEKRQFPPAFLCPTCYSGGQFSRRQVRNFLLRYYGGIKPHYRLSHYRRKISRG</sequence>
<dbReference type="InterPro" id="IPR039798">
    <property type="entry name" value="Sulfhydryl_oxidase"/>
</dbReference>
<protein>
    <recommendedName>
        <fullName evidence="8">Sulfhydryl oxidase</fullName>
        <ecNumber evidence="8">1.8.3.2</ecNumber>
    </recommendedName>
</protein>
<dbReference type="Gene3D" id="3.40.30.10">
    <property type="entry name" value="Glutaredoxin"/>
    <property type="match status" value="2"/>
</dbReference>
<evidence type="ECO:0000256" key="2">
    <source>
        <dbReference type="ARBA" id="ARBA00022630"/>
    </source>
</evidence>
<comment type="cofactor">
    <cofactor evidence="1 8">
        <name>FAD</name>
        <dbReference type="ChEBI" id="CHEBI:57692"/>
    </cofactor>
</comment>
<dbReference type="Pfam" id="PF00085">
    <property type="entry name" value="Thioredoxin"/>
    <property type="match status" value="1"/>
</dbReference>
<keyword evidence="7" id="KW-0325">Glycoprotein</keyword>
<dbReference type="GO" id="GO:0005615">
    <property type="term" value="C:extracellular space"/>
    <property type="evidence" value="ECO:0007669"/>
    <property type="project" value="TreeGrafter"/>
</dbReference>
<dbReference type="WBParaSite" id="SMUV_0000004401-mRNA-1">
    <property type="protein sequence ID" value="SMUV_0000004401-mRNA-1"/>
    <property type="gene ID" value="SMUV_0000004401"/>
</dbReference>
<dbReference type="InterPro" id="IPR017905">
    <property type="entry name" value="ERV/ALR_sulphydryl_oxidase"/>
</dbReference>
<evidence type="ECO:0000256" key="3">
    <source>
        <dbReference type="ARBA" id="ARBA00022729"/>
    </source>
</evidence>
<dbReference type="AlphaFoldDB" id="A0A0N5A7N8"/>
<dbReference type="PROSITE" id="PS51324">
    <property type="entry name" value="ERV_ALR"/>
    <property type="match status" value="1"/>
</dbReference>
<reference evidence="13" key="1">
    <citation type="submission" date="2017-02" db="UniProtKB">
        <authorList>
            <consortium name="WormBaseParasite"/>
        </authorList>
    </citation>
    <scope>IDENTIFICATION</scope>
</reference>
<evidence type="ECO:0000256" key="8">
    <source>
        <dbReference type="RuleBase" id="RU371123"/>
    </source>
</evidence>
<evidence type="ECO:0000256" key="4">
    <source>
        <dbReference type="ARBA" id="ARBA00022827"/>
    </source>
</evidence>
<evidence type="ECO:0000256" key="5">
    <source>
        <dbReference type="ARBA" id="ARBA00023002"/>
    </source>
</evidence>
<dbReference type="InterPro" id="IPR013766">
    <property type="entry name" value="Thioredoxin_domain"/>
</dbReference>
<comment type="catalytic activity">
    <reaction evidence="8">
        <text>2 R'C(R)SH + O2 = R'C(R)S-S(R)CR' + H2O2</text>
        <dbReference type="Rhea" id="RHEA:17357"/>
        <dbReference type="ChEBI" id="CHEBI:15379"/>
        <dbReference type="ChEBI" id="CHEBI:16240"/>
        <dbReference type="ChEBI" id="CHEBI:16520"/>
        <dbReference type="ChEBI" id="CHEBI:17412"/>
        <dbReference type="EC" id="1.8.3.2"/>
    </reaction>
</comment>
<dbReference type="GO" id="GO:0000139">
    <property type="term" value="C:Golgi membrane"/>
    <property type="evidence" value="ECO:0007669"/>
    <property type="project" value="TreeGrafter"/>
</dbReference>
<dbReference type="GO" id="GO:0003756">
    <property type="term" value="F:protein disulfide isomerase activity"/>
    <property type="evidence" value="ECO:0007669"/>
    <property type="project" value="TreeGrafter"/>
</dbReference>
<keyword evidence="5 8" id="KW-0560">Oxidoreductase</keyword>
<dbReference type="InterPro" id="IPR036774">
    <property type="entry name" value="ERV/ALR_sulphydryl_oxid_sf"/>
</dbReference>